<comment type="caution">
    <text evidence="1">The sequence shown here is derived from an EMBL/GenBank/DDBJ whole genome shotgun (WGS) entry which is preliminary data.</text>
</comment>
<proteinExistence type="predicted"/>
<name>A0ACC1B0Q8_9ROSI</name>
<dbReference type="Proteomes" id="UP001164250">
    <property type="component" value="Chromosome 7"/>
</dbReference>
<accession>A0ACC1B0Q8</accession>
<sequence length="123" mass="13497">MKMLNFVVDIFIKIDSSIAIFCVGVATAFASRDIIGNVLSGLSMQFSKPFSLGDAIKAGIEGQVTEMGLTTTKLLNAEKFPVLLPNLTFYSQIESSFTELTLGCILKTMSKDELYTTEQDIRL</sequence>
<dbReference type="EMBL" id="CM047903">
    <property type="protein sequence ID" value="KAJ0092487.1"/>
    <property type="molecule type" value="Genomic_DNA"/>
</dbReference>
<evidence type="ECO:0000313" key="1">
    <source>
        <dbReference type="EMBL" id="KAJ0092487.1"/>
    </source>
</evidence>
<evidence type="ECO:0000313" key="2">
    <source>
        <dbReference type="Proteomes" id="UP001164250"/>
    </source>
</evidence>
<organism evidence="1 2">
    <name type="scientific">Pistacia atlantica</name>
    <dbReference type="NCBI Taxonomy" id="434234"/>
    <lineage>
        <taxon>Eukaryota</taxon>
        <taxon>Viridiplantae</taxon>
        <taxon>Streptophyta</taxon>
        <taxon>Embryophyta</taxon>
        <taxon>Tracheophyta</taxon>
        <taxon>Spermatophyta</taxon>
        <taxon>Magnoliopsida</taxon>
        <taxon>eudicotyledons</taxon>
        <taxon>Gunneridae</taxon>
        <taxon>Pentapetalae</taxon>
        <taxon>rosids</taxon>
        <taxon>malvids</taxon>
        <taxon>Sapindales</taxon>
        <taxon>Anacardiaceae</taxon>
        <taxon>Pistacia</taxon>
    </lineage>
</organism>
<protein>
    <submittedName>
        <fullName evidence="1">Uncharacterized protein</fullName>
    </submittedName>
</protein>
<reference evidence="2" key="1">
    <citation type="journal article" date="2023" name="G3 (Bethesda)">
        <title>Genome assembly and association tests identify interacting loci associated with vigor, precocity, and sex in interspecific pistachio rootstocks.</title>
        <authorList>
            <person name="Palmer W."/>
            <person name="Jacygrad E."/>
            <person name="Sagayaradj S."/>
            <person name="Cavanaugh K."/>
            <person name="Han R."/>
            <person name="Bertier L."/>
            <person name="Beede B."/>
            <person name="Kafkas S."/>
            <person name="Golino D."/>
            <person name="Preece J."/>
            <person name="Michelmore R."/>
        </authorList>
    </citation>
    <scope>NUCLEOTIDE SEQUENCE [LARGE SCALE GENOMIC DNA]</scope>
</reference>
<keyword evidence="2" id="KW-1185">Reference proteome</keyword>
<gene>
    <name evidence="1" type="ORF">Patl1_26196</name>
</gene>